<dbReference type="SMART" id="SM00354">
    <property type="entry name" value="HTH_LACI"/>
    <property type="match status" value="1"/>
</dbReference>
<dbReference type="SUPFAM" id="SSF53822">
    <property type="entry name" value="Periplasmic binding protein-like I"/>
    <property type="match status" value="1"/>
</dbReference>
<name>A0A1H8VX01_9PSEU</name>
<dbReference type="GO" id="GO:0000976">
    <property type="term" value="F:transcription cis-regulatory region binding"/>
    <property type="evidence" value="ECO:0007669"/>
    <property type="project" value="TreeGrafter"/>
</dbReference>
<evidence type="ECO:0000313" key="6">
    <source>
        <dbReference type="EMBL" id="SEP19972.1"/>
    </source>
</evidence>
<dbReference type="InterPro" id="IPR010982">
    <property type="entry name" value="Lambda_DNA-bd_dom_sf"/>
</dbReference>
<sequence>MPAGPRKRATLATVAEAAGVSLPTVSKVLNGRADVAADTRAQVEAALRDLAYVPQNGRRTITPSPLVDIVFDDLVSPYALEVLRGVTDATAEFGIDVVVGRMPAAESAGPLTAENHWAQRLKSNDRSGLIVVTSELSLRQVESFENAGLPLVVIDPLNLPRAEVTSVGATNWSGGITATEHLLRLGHRRIAFAGGPPGASCSQARLHGYRAALENAGVAFDPELVRHGKFGHPDGLDIGDRLLALAAPPTAVFAASDATALGVLEAARRRGLRVPQDLSVIGFDDTMLARLATPPLTVIRQPLQDMGRVAVRTLLKLITGDTLDSHHVELATQLVVRESTGPAPDEGAR</sequence>
<dbReference type="GO" id="GO:0003700">
    <property type="term" value="F:DNA-binding transcription factor activity"/>
    <property type="evidence" value="ECO:0007669"/>
    <property type="project" value="TreeGrafter"/>
</dbReference>
<dbReference type="EMBL" id="FOEF01000004">
    <property type="protein sequence ID" value="SEP19972.1"/>
    <property type="molecule type" value="Genomic_DNA"/>
</dbReference>
<feature type="domain" description="HTH lacI-type" evidence="4">
    <location>
        <begin position="9"/>
        <end position="62"/>
    </location>
</feature>
<dbReference type="CDD" id="cd01392">
    <property type="entry name" value="HTH_LacI"/>
    <property type="match status" value="1"/>
</dbReference>
<dbReference type="InterPro" id="IPR001387">
    <property type="entry name" value="Cro/C1-type_HTH"/>
</dbReference>
<evidence type="ECO:0000256" key="3">
    <source>
        <dbReference type="ARBA" id="ARBA00023163"/>
    </source>
</evidence>
<reference evidence="6 7" key="1">
    <citation type="submission" date="2016-10" db="EMBL/GenBank/DDBJ databases">
        <authorList>
            <person name="de Groot N.N."/>
        </authorList>
    </citation>
    <scope>NUCLEOTIDE SEQUENCE [LARGE SCALE GENOMIC DNA]</scope>
    <source>
        <strain evidence="6 7">DSM 44993</strain>
    </source>
</reference>
<dbReference type="InterPro" id="IPR028082">
    <property type="entry name" value="Peripla_BP_I"/>
</dbReference>
<accession>A0A1H8VX01</accession>
<dbReference type="RefSeq" id="WP_091616936.1">
    <property type="nucleotide sequence ID" value="NZ_FOEF01000004.1"/>
</dbReference>
<keyword evidence="1" id="KW-0805">Transcription regulation</keyword>
<dbReference type="PANTHER" id="PTHR30146">
    <property type="entry name" value="LACI-RELATED TRANSCRIPTIONAL REPRESSOR"/>
    <property type="match status" value="1"/>
</dbReference>
<evidence type="ECO:0000256" key="2">
    <source>
        <dbReference type="ARBA" id="ARBA00023125"/>
    </source>
</evidence>
<dbReference type="AlphaFoldDB" id="A0A1H8VX01"/>
<dbReference type="SUPFAM" id="SSF47413">
    <property type="entry name" value="lambda repressor-like DNA-binding domains"/>
    <property type="match status" value="1"/>
</dbReference>
<feature type="domain" description="HTH cro/C1-type" evidence="5">
    <location>
        <begin position="10"/>
        <end position="53"/>
    </location>
</feature>
<dbReference type="PROSITE" id="PS50932">
    <property type="entry name" value="HTH_LACI_2"/>
    <property type="match status" value="1"/>
</dbReference>
<evidence type="ECO:0000259" key="4">
    <source>
        <dbReference type="PROSITE" id="PS50932"/>
    </source>
</evidence>
<evidence type="ECO:0000256" key="1">
    <source>
        <dbReference type="ARBA" id="ARBA00023015"/>
    </source>
</evidence>
<dbReference type="Pfam" id="PF00356">
    <property type="entry name" value="LacI"/>
    <property type="match status" value="1"/>
</dbReference>
<dbReference type="STRING" id="394193.SAMN04489732_104363"/>
<dbReference type="OrthoDB" id="3657250at2"/>
<proteinExistence type="predicted"/>
<dbReference type="Pfam" id="PF13377">
    <property type="entry name" value="Peripla_BP_3"/>
    <property type="match status" value="1"/>
</dbReference>
<dbReference type="InterPro" id="IPR000843">
    <property type="entry name" value="HTH_LacI"/>
</dbReference>
<dbReference type="PROSITE" id="PS50943">
    <property type="entry name" value="HTH_CROC1"/>
    <property type="match status" value="1"/>
</dbReference>
<dbReference type="Gene3D" id="1.10.260.40">
    <property type="entry name" value="lambda repressor-like DNA-binding domains"/>
    <property type="match status" value="1"/>
</dbReference>
<dbReference type="PANTHER" id="PTHR30146:SF153">
    <property type="entry name" value="LACTOSE OPERON REPRESSOR"/>
    <property type="match status" value="1"/>
</dbReference>
<gene>
    <name evidence="6" type="ORF">SAMN04489732_104363</name>
</gene>
<evidence type="ECO:0000313" key="7">
    <source>
        <dbReference type="Proteomes" id="UP000198582"/>
    </source>
</evidence>
<keyword evidence="2" id="KW-0238">DNA-binding</keyword>
<evidence type="ECO:0000259" key="5">
    <source>
        <dbReference type="PROSITE" id="PS50943"/>
    </source>
</evidence>
<protein>
    <submittedName>
        <fullName evidence="6">Transcriptional regulator, LacI family</fullName>
    </submittedName>
</protein>
<organism evidence="6 7">
    <name type="scientific">Amycolatopsis saalfeldensis</name>
    <dbReference type="NCBI Taxonomy" id="394193"/>
    <lineage>
        <taxon>Bacteria</taxon>
        <taxon>Bacillati</taxon>
        <taxon>Actinomycetota</taxon>
        <taxon>Actinomycetes</taxon>
        <taxon>Pseudonocardiales</taxon>
        <taxon>Pseudonocardiaceae</taxon>
        <taxon>Amycolatopsis</taxon>
    </lineage>
</organism>
<dbReference type="InterPro" id="IPR046335">
    <property type="entry name" value="LacI/GalR-like_sensor"/>
</dbReference>
<keyword evidence="7" id="KW-1185">Reference proteome</keyword>
<dbReference type="Proteomes" id="UP000198582">
    <property type="component" value="Unassembled WGS sequence"/>
</dbReference>
<dbReference type="Gene3D" id="3.40.50.2300">
    <property type="match status" value="2"/>
</dbReference>
<keyword evidence="3" id="KW-0804">Transcription</keyword>
<dbReference type="CDD" id="cd06296">
    <property type="entry name" value="PBP1_CatR-like"/>
    <property type="match status" value="1"/>
</dbReference>